<accession>X0Y8T2</accession>
<evidence type="ECO:0008006" key="2">
    <source>
        <dbReference type="Google" id="ProtNLM"/>
    </source>
</evidence>
<name>X0Y8T2_9ZZZZ</name>
<dbReference type="AlphaFoldDB" id="X0Y8T2"/>
<sequence>PDNIGQSRCGVEVWDGGTDLPRLVDWCEVGLATGSSIVNGTINDIRRRFQDAGKPLLFFGNTIAGAAVLLDLDRVCPFAT</sequence>
<evidence type="ECO:0000313" key="1">
    <source>
        <dbReference type="EMBL" id="GAG43712.1"/>
    </source>
</evidence>
<feature type="non-terminal residue" evidence="1">
    <location>
        <position position="1"/>
    </location>
</feature>
<organism evidence="1">
    <name type="scientific">marine sediment metagenome</name>
    <dbReference type="NCBI Taxonomy" id="412755"/>
    <lineage>
        <taxon>unclassified sequences</taxon>
        <taxon>metagenomes</taxon>
        <taxon>ecological metagenomes</taxon>
    </lineage>
</organism>
<comment type="caution">
    <text evidence="1">The sequence shown here is derived from an EMBL/GenBank/DDBJ whole genome shotgun (WGS) entry which is preliminary data.</text>
</comment>
<dbReference type="SUPFAM" id="SSF159713">
    <property type="entry name" value="Dhaf3308-like"/>
    <property type="match status" value="1"/>
</dbReference>
<proteinExistence type="predicted"/>
<protein>
    <recommendedName>
        <fullName evidence="2">Heavy-metal chelation domain-containing protein</fullName>
    </recommendedName>
</protein>
<reference evidence="1" key="1">
    <citation type="journal article" date="2014" name="Front. Microbiol.">
        <title>High frequency of phylogenetically diverse reductive dehalogenase-homologous genes in deep subseafloor sedimentary metagenomes.</title>
        <authorList>
            <person name="Kawai M."/>
            <person name="Futagami T."/>
            <person name="Toyoda A."/>
            <person name="Takaki Y."/>
            <person name="Nishi S."/>
            <person name="Hori S."/>
            <person name="Arai W."/>
            <person name="Tsubouchi T."/>
            <person name="Morono Y."/>
            <person name="Uchiyama I."/>
            <person name="Ito T."/>
            <person name="Fujiyama A."/>
            <person name="Inagaki F."/>
            <person name="Takami H."/>
        </authorList>
    </citation>
    <scope>NUCLEOTIDE SEQUENCE</scope>
    <source>
        <strain evidence="1">Expedition CK06-06</strain>
    </source>
</reference>
<gene>
    <name evidence="1" type="ORF">S01H1_79891</name>
</gene>
<dbReference type="EMBL" id="BARS01053897">
    <property type="protein sequence ID" value="GAG43712.1"/>
    <property type="molecule type" value="Genomic_DNA"/>
</dbReference>